<evidence type="ECO:0000256" key="4">
    <source>
        <dbReference type="ARBA" id="ARBA00022692"/>
    </source>
</evidence>
<dbReference type="AlphaFoldDB" id="A0A1E7EIT9"/>
<keyword evidence="8 11" id="KW-0472">Membrane</keyword>
<keyword evidence="3" id="KW-0813">Transport</keyword>
<feature type="transmembrane region" description="Helical" evidence="11">
    <location>
        <begin position="170"/>
        <end position="190"/>
    </location>
</feature>
<feature type="transmembrane region" description="Helical" evidence="11">
    <location>
        <begin position="85"/>
        <end position="105"/>
    </location>
</feature>
<keyword evidence="4 11" id="KW-0812">Transmembrane</keyword>
<feature type="transmembrane region" description="Helical" evidence="11">
    <location>
        <begin position="136"/>
        <end position="158"/>
    </location>
</feature>
<dbReference type="NCBIfam" id="TIGR00951">
    <property type="entry name" value="2A43"/>
    <property type="match status" value="1"/>
</dbReference>
<comment type="catalytic activity">
    <reaction evidence="10">
        <text>L-cystine(out) + H(+)(out) = L-cystine(in) + H(+)(in)</text>
        <dbReference type="Rhea" id="RHEA:66172"/>
        <dbReference type="ChEBI" id="CHEBI:15378"/>
        <dbReference type="ChEBI" id="CHEBI:35491"/>
    </reaction>
    <physiologicalReaction direction="left-to-right" evidence="10">
        <dbReference type="Rhea" id="RHEA:66173"/>
    </physiologicalReaction>
</comment>
<dbReference type="GO" id="GO:0015293">
    <property type="term" value="F:symporter activity"/>
    <property type="evidence" value="ECO:0007669"/>
    <property type="project" value="UniProtKB-KW"/>
</dbReference>
<dbReference type="Proteomes" id="UP000095751">
    <property type="component" value="Unassembled WGS sequence"/>
</dbReference>
<evidence type="ECO:0000256" key="10">
    <source>
        <dbReference type="ARBA" id="ARBA00048473"/>
    </source>
</evidence>
<dbReference type="FunFam" id="1.20.1280.290:FF:000016">
    <property type="entry name" value="Cystinosin homolog"/>
    <property type="match status" value="1"/>
</dbReference>
<keyword evidence="9" id="KW-0458">Lysosome</keyword>
<evidence type="ECO:0000313" key="12">
    <source>
        <dbReference type="EMBL" id="OEU05802.1"/>
    </source>
</evidence>
<keyword evidence="5" id="KW-0677">Repeat</keyword>
<feature type="transmembrane region" description="Helical" evidence="11">
    <location>
        <begin position="286"/>
        <end position="305"/>
    </location>
</feature>
<evidence type="ECO:0000313" key="13">
    <source>
        <dbReference type="Proteomes" id="UP000095751"/>
    </source>
</evidence>
<dbReference type="OrthoDB" id="75720at2759"/>
<feature type="transmembrane region" description="Helical" evidence="11">
    <location>
        <begin position="210"/>
        <end position="230"/>
    </location>
</feature>
<dbReference type="PANTHER" id="PTHR13131:SF5">
    <property type="entry name" value="CYSTINOSIN"/>
    <property type="match status" value="1"/>
</dbReference>
<dbReference type="GO" id="GO:0005765">
    <property type="term" value="C:lysosomal membrane"/>
    <property type="evidence" value="ECO:0007669"/>
    <property type="project" value="UniProtKB-SubCell"/>
</dbReference>
<evidence type="ECO:0000256" key="11">
    <source>
        <dbReference type="SAM" id="Phobius"/>
    </source>
</evidence>
<dbReference type="PANTHER" id="PTHR13131">
    <property type="entry name" value="CYSTINOSIN"/>
    <property type="match status" value="1"/>
</dbReference>
<evidence type="ECO:0000256" key="6">
    <source>
        <dbReference type="ARBA" id="ARBA00022847"/>
    </source>
</evidence>
<reference evidence="12 13" key="1">
    <citation type="submission" date="2016-09" db="EMBL/GenBank/DDBJ databases">
        <title>Extensive genetic diversity and differential bi-allelic expression allows diatom success in the polar Southern Ocean.</title>
        <authorList>
            <consortium name="DOE Joint Genome Institute"/>
            <person name="Mock T."/>
            <person name="Otillar R.P."/>
            <person name="Strauss J."/>
            <person name="Dupont C."/>
            <person name="Frickenhaus S."/>
            <person name="Maumus F."/>
            <person name="Mcmullan M."/>
            <person name="Sanges R."/>
            <person name="Schmutz J."/>
            <person name="Toseland A."/>
            <person name="Valas R."/>
            <person name="Veluchamy A."/>
            <person name="Ward B.J."/>
            <person name="Allen A."/>
            <person name="Barry K."/>
            <person name="Falciatore A."/>
            <person name="Ferrante M."/>
            <person name="Fortunato A.E."/>
            <person name="Gloeckner G."/>
            <person name="Gruber A."/>
            <person name="Hipkin R."/>
            <person name="Janech M."/>
            <person name="Kroth P."/>
            <person name="Leese F."/>
            <person name="Lindquist E."/>
            <person name="Lyon B.R."/>
            <person name="Martin J."/>
            <person name="Mayer C."/>
            <person name="Parker M."/>
            <person name="Quesneville H."/>
            <person name="Raymond J."/>
            <person name="Uhlig C."/>
            <person name="Valentin K.U."/>
            <person name="Worden A.Z."/>
            <person name="Armbrust E.V."/>
            <person name="Bowler C."/>
            <person name="Green B."/>
            <person name="Moulton V."/>
            <person name="Van Oosterhout C."/>
            <person name="Grigoriev I."/>
        </authorList>
    </citation>
    <scope>NUCLEOTIDE SEQUENCE [LARGE SCALE GENOMIC DNA]</scope>
    <source>
        <strain evidence="12 13">CCMP1102</strain>
    </source>
</reference>
<feature type="transmembrane region" description="Helical" evidence="11">
    <location>
        <begin position="24"/>
        <end position="43"/>
    </location>
</feature>
<proteinExistence type="inferred from homology"/>
<organism evidence="12 13">
    <name type="scientific">Fragilariopsis cylindrus CCMP1102</name>
    <dbReference type="NCBI Taxonomy" id="635003"/>
    <lineage>
        <taxon>Eukaryota</taxon>
        <taxon>Sar</taxon>
        <taxon>Stramenopiles</taxon>
        <taxon>Ochrophyta</taxon>
        <taxon>Bacillariophyta</taxon>
        <taxon>Bacillariophyceae</taxon>
        <taxon>Bacillariophycidae</taxon>
        <taxon>Bacillariales</taxon>
        <taxon>Bacillariaceae</taxon>
        <taxon>Fragilariopsis</taxon>
    </lineage>
</organism>
<dbReference type="GO" id="GO:0015184">
    <property type="term" value="F:L-cystine transmembrane transporter activity"/>
    <property type="evidence" value="ECO:0007669"/>
    <property type="project" value="TreeGrafter"/>
</dbReference>
<protein>
    <submittedName>
        <fullName evidence="12">PQ-loop-domain-containing protein</fullName>
    </submittedName>
</protein>
<evidence type="ECO:0000256" key="8">
    <source>
        <dbReference type="ARBA" id="ARBA00023136"/>
    </source>
</evidence>
<dbReference type="KEGG" id="fcy:FRACYDRAFT_204328"/>
<dbReference type="Gene3D" id="1.20.1280.290">
    <property type="match status" value="2"/>
</dbReference>
<sequence>MKKIQQILTFFIPITDETGSRKTVAVGLSTIFVVGTGIGLLTPKNPALTPPYQCISAAIGYIYFLSWSISFYPQVMSNFQRRSTVGLSADFCVLNVLGFSCYTAYNASFFWSATIKEYYKQRYGPDAEITVQSNDVAFAIHALILSSITLCQIAYYGDEPGIWSIKLSKPTIFIIVSILGVCAMYPLLVITHRGRDNVDYEDDAIGRFNWLDYLYILSFVKIFISLIKYIPQVILNFKRKSTVGWSIWNILLDFTGGMLSDLQLFLDCINLHDFRSITRNLAKFGLGWLSIIFDIIFLVQHYCIYSSQAGYDTAEDTVQSNQNESLLPAADIDVANECGEEEL</sequence>
<comment type="similarity">
    <text evidence="2">Belongs to the cystinosin family.</text>
</comment>
<dbReference type="InterPro" id="IPR005282">
    <property type="entry name" value="LC_transporter"/>
</dbReference>
<evidence type="ECO:0000256" key="9">
    <source>
        <dbReference type="ARBA" id="ARBA00023228"/>
    </source>
</evidence>
<gene>
    <name evidence="12" type="ORF">FRACYDRAFT_204328</name>
</gene>
<comment type="subcellular location">
    <subcellularLocation>
        <location evidence="1">Lysosome membrane</location>
        <topology evidence="1">Multi-pass membrane protein</topology>
    </subcellularLocation>
</comment>
<keyword evidence="13" id="KW-1185">Reference proteome</keyword>
<dbReference type="InParanoid" id="A0A1E7EIT9"/>
<evidence type="ECO:0000256" key="7">
    <source>
        <dbReference type="ARBA" id="ARBA00022989"/>
    </source>
</evidence>
<evidence type="ECO:0000256" key="1">
    <source>
        <dbReference type="ARBA" id="ARBA00004155"/>
    </source>
</evidence>
<accession>A0A1E7EIT9</accession>
<evidence type="ECO:0000256" key="2">
    <source>
        <dbReference type="ARBA" id="ARBA00006855"/>
    </source>
</evidence>
<feature type="transmembrane region" description="Helical" evidence="11">
    <location>
        <begin position="55"/>
        <end position="73"/>
    </location>
</feature>
<evidence type="ECO:0000256" key="5">
    <source>
        <dbReference type="ARBA" id="ARBA00022737"/>
    </source>
</evidence>
<evidence type="ECO:0000256" key="3">
    <source>
        <dbReference type="ARBA" id="ARBA00022448"/>
    </source>
</evidence>
<dbReference type="Pfam" id="PF04193">
    <property type="entry name" value="PQ-loop"/>
    <property type="match status" value="2"/>
</dbReference>
<dbReference type="EMBL" id="KV784464">
    <property type="protein sequence ID" value="OEU05802.1"/>
    <property type="molecule type" value="Genomic_DNA"/>
</dbReference>
<dbReference type="SMART" id="SM00679">
    <property type="entry name" value="CTNS"/>
    <property type="match status" value="2"/>
</dbReference>
<keyword evidence="7 11" id="KW-1133">Transmembrane helix</keyword>
<name>A0A1E7EIT9_9STRA</name>
<dbReference type="InterPro" id="IPR006603">
    <property type="entry name" value="PQ-loop_rpt"/>
</dbReference>
<keyword evidence="6" id="KW-0769">Symport</keyword>